<evidence type="ECO:0000256" key="3">
    <source>
        <dbReference type="ARBA" id="ARBA00022692"/>
    </source>
</evidence>
<feature type="transmembrane region" description="Helical" evidence="6">
    <location>
        <begin position="124"/>
        <end position="142"/>
    </location>
</feature>
<evidence type="ECO:0000313" key="8">
    <source>
        <dbReference type="EMBL" id="RFU28961.1"/>
    </source>
</evidence>
<dbReference type="InterPro" id="IPR011701">
    <property type="entry name" value="MFS"/>
</dbReference>
<gene>
    <name evidence="8" type="ORF">B7463_g7376</name>
</gene>
<feature type="transmembrane region" description="Helical" evidence="6">
    <location>
        <begin position="322"/>
        <end position="342"/>
    </location>
</feature>
<dbReference type="Gene3D" id="1.20.1250.20">
    <property type="entry name" value="MFS general substrate transporter like domains"/>
    <property type="match status" value="2"/>
</dbReference>
<evidence type="ECO:0000256" key="4">
    <source>
        <dbReference type="ARBA" id="ARBA00022989"/>
    </source>
</evidence>
<dbReference type="Proteomes" id="UP000258309">
    <property type="component" value="Unassembled WGS sequence"/>
</dbReference>
<keyword evidence="4 6" id="KW-1133">Transmembrane helix</keyword>
<reference evidence="8 9" key="1">
    <citation type="submission" date="2018-05" db="EMBL/GenBank/DDBJ databases">
        <title>Draft genome sequence of Scytalidium lignicola DSM 105466, a ubiquitous saprotrophic fungus.</title>
        <authorList>
            <person name="Buettner E."/>
            <person name="Gebauer A.M."/>
            <person name="Hofrichter M."/>
            <person name="Liers C."/>
            <person name="Kellner H."/>
        </authorList>
    </citation>
    <scope>NUCLEOTIDE SEQUENCE [LARGE SCALE GENOMIC DNA]</scope>
    <source>
        <strain evidence="8 9">DSM 105466</strain>
    </source>
</reference>
<feature type="transmembrane region" description="Helical" evidence="6">
    <location>
        <begin position="446"/>
        <end position="467"/>
    </location>
</feature>
<evidence type="ECO:0000256" key="1">
    <source>
        <dbReference type="ARBA" id="ARBA00004141"/>
    </source>
</evidence>
<accession>A0A3E2H6Q2</accession>
<dbReference type="PANTHER" id="PTHR43791">
    <property type="entry name" value="PERMEASE-RELATED"/>
    <property type="match status" value="1"/>
</dbReference>
<feature type="transmembrane region" description="Helical" evidence="6">
    <location>
        <begin position="54"/>
        <end position="71"/>
    </location>
</feature>
<comment type="subcellular location">
    <subcellularLocation>
        <location evidence="1">Membrane</location>
        <topology evidence="1">Multi-pass membrane protein</topology>
    </subcellularLocation>
</comment>
<dbReference type="InterPro" id="IPR036259">
    <property type="entry name" value="MFS_trans_sf"/>
</dbReference>
<comment type="caution">
    <text evidence="8">The sequence shown here is derived from an EMBL/GenBank/DDBJ whole genome shotgun (WGS) entry which is preliminary data.</text>
</comment>
<evidence type="ECO:0000313" key="9">
    <source>
        <dbReference type="Proteomes" id="UP000258309"/>
    </source>
</evidence>
<evidence type="ECO:0000259" key="7">
    <source>
        <dbReference type="PROSITE" id="PS50850"/>
    </source>
</evidence>
<dbReference type="InterPro" id="IPR020846">
    <property type="entry name" value="MFS_dom"/>
</dbReference>
<dbReference type="GO" id="GO:0016020">
    <property type="term" value="C:membrane"/>
    <property type="evidence" value="ECO:0007669"/>
    <property type="project" value="UniProtKB-SubCell"/>
</dbReference>
<feature type="transmembrane region" description="Helical" evidence="6">
    <location>
        <begin position="354"/>
        <end position="374"/>
    </location>
</feature>
<dbReference type="EMBL" id="NCSJ02000144">
    <property type="protein sequence ID" value="RFU28961.1"/>
    <property type="molecule type" value="Genomic_DNA"/>
</dbReference>
<proteinExistence type="predicted"/>
<dbReference type="OrthoDB" id="2250022at2759"/>
<dbReference type="FunFam" id="1.20.1250.20:FF:000013">
    <property type="entry name" value="MFS general substrate transporter"/>
    <property type="match status" value="1"/>
</dbReference>
<keyword evidence="3 6" id="KW-0812">Transmembrane</keyword>
<evidence type="ECO:0000256" key="6">
    <source>
        <dbReference type="SAM" id="Phobius"/>
    </source>
</evidence>
<feature type="transmembrane region" description="Helical" evidence="6">
    <location>
        <begin position="186"/>
        <end position="206"/>
    </location>
</feature>
<feature type="transmembrane region" description="Helical" evidence="6">
    <location>
        <begin position="218"/>
        <end position="240"/>
    </location>
</feature>
<dbReference type="FunFam" id="1.20.1250.20:FF:000057">
    <property type="entry name" value="MFS general substrate transporter"/>
    <property type="match status" value="1"/>
</dbReference>
<keyword evidence="9" id="KW-1185">Reference proteome</keyword>
<dbReference type="AlphaFoldDB" id="A0A3E2H6Q2"/>
<feature type="transmembrane region" description="Helical" evidence="6">
    <location>
        <begin position="414"/>
        <end position="434"/>
    </location>
</feature>
<dbReference type="GO" id="GO:0022857">
    <property type="term" value="F:transmembrane transporter activity"/>
    <property type="evidence" value="ECO:0007669"/>
    <property type="project" value="InterPro"/>
</dbReference>
<evidence type="ECO:0000256" key="5">
    <source>
        <dbReference type="ARBA" id="ARBA00023136"/>
    </source>
</evidence>
<feature type="transmembrane region" description="Helical" evidence="6">
    <location>
        <begin position="97"/>
        <end position="117"/>
    </location>
</feature>
<organism evidence="8 9">
    <name type="scientific">Scytalidium lignicola</name>
    <name type="common">Hyphomycete</name>
    <dbReference type="NCBI Taxonomy" id="5539"/>
    <lineage>
        <taxon>Eukaryota</taxon>
        <taxon>Fungi</taxon>
        <taxon>Dikarya</taxon>
        <taxon>Ascomycota</taxon>
        <taxon>Pezizomycotina</taxon>
        <taxon>Leotiomycetes</taxon>
        <taxon>Leotiomycetes incertae sedis</taxon>
        <taxon>Scytalidium</taxon>
    </lineage>
</organism>
<evidence type="ECO:0000256" key="2">
    <source>
        <dbReference type="ARBA" id="ARBA00022448"/>
    </source>
</evidence>
<protein>
    <recommendedName>
        <fullName evidence="7">Major facilitator superfamily (MFS) profile domain-containing protein</fullName>
    </recommendedName>
</protein>
<feature type="non-terminal residue" evidence="8">
    <location>
        <position position="1"/>
    </location>
</feature>
<feature type="transmembrane region" description="Helical" evidence="6">
    <location>
        <begin position="154"/>
        <end position="174"/>
    </location>
</feature>
<dbReference type="OMA" id="MILAWIT"/>
<dbReference type="PANTHER" id="PTHR43791:SF20">
    <property type="entry name" value="TRANSPORTER, PUTATIVE (AFU_ORTHOLOGUE AFUA_3G14670)-RELATED"/>
    <property type="match status" value="1"/>
</dbReference>
<feature type="domain" description="Major facilitator superfamily (MFS) profile" evidence="7">
    <location>
        <begin position="58"/>
        <end position="472"/>
    </location>
</feature>
<dbReference type="PROSITE" id="PS50850">
    <property type="entry name" value="MFS"/>
    <property type="match status" value="1"/>
</dbReference>
<feature type="transmembrane region" description="Helical" evidence="6">
    <location>
        <begin position="380"/>
        <end position="402"/>
    </location>
</feature>
<sequence>MATENLDKEFELSSVLEVEAAKGSEDPTLQLYLTFAGKDEEWKAQHTTKLVRKIDLRLMPLLVLMFLLNYLDRTNLAQARLGTLEKDLGMKGTDFNLATSILFVGYVLMQLPSNLLLTRIKPSTYLGCVMAIWGVISTTQAAVHSFGGLLACRIMLGVAEAPFFPGGIMLMSTWYTRAELAQRVAYFYAGNMLGNMFGGLIGAGVLANLSGVRGIAGWRWLFIICGNITIVVALIGAWVLPNFPATAKWLSDEERQFAQWRLVDDAKDNDDADAVSLLTGLKMALVDYRLYIFILFQHLSLLSQTFQYFFPSIVDTLGYSSTITLLLTVPVWFATLLVSLLVTWTSGRVGDRSIHIICLMCISCLGNIIVISTTATGPRFFAMFLMPIGSVPAYQLVLTWVANSFFRPLVKRSASIAICNMIGSMSSIYGSYMYPISGAPRYLPGGGAVAGICLLTAAVAFVIRLMLIRDNKILERAETDSNGIGGENDIRSSFRYIL</sequence>
<feature type="non-terminal residue" evidence="8">
    <location>
        <position position="498"/>
    </location>
</feature>
<name>A0A3E2H6Q2_SCYLI</name>
<feature type="transmembrane region" description="Helical" evidence="6">
    <location>
        <begin position="290"/>
        <end position="310"/>
    </location>
</feature>
<dbReference type="Pfam" id="PF07690">
    <property type="entry name" value="MFS_1"/>
    <property type="match status" value="1"/>
</dbReference>
<keyword evidence="2" id="KW-0813">Transport</keyword>
<keyword evidence="5 6" id="KW-0472">Membrane</keyword>
<dbReference type="SUPFAM" id="SSF103473">
    <property type="entry name" value="MFS general substrate transporter"/>
    <property type="match status" value="1"/>
</dbReference>